<comment type="caution">
    <text evidence="7">The sequence shown here is derived from an EMBL/GenBank/DDBJ whole genome shotgun (WGS) entry which is preliminary data.</text>
</comment>
<keyword evidence="3" id="KW-0378">Hydrolase</keyword>
<evidence type="ECO:0000313" key="8">
    <source>
        <dbReference type="Proteomes" id="UP001564760"/>
    </source>
</evidence>
<evidence type="ECO:0000256" key="2">
    <source>
        <dbReference type="ARBA" id="ARBA00022670"/>
    </source>
</evidence>
<dbReference type="RefSeq" id="WP_369742041.1">
    <property type="nucleotide sequence ID" value="NZ_JBGEDP010000002.1"/>
</dbReference>
<comment type="similarity">
    <text evidence="1">Belongs to the peptidase C40 family.</text>
</comment>
<proteinExistence type="inferred from homology"/>
<feature type="compositionally biased region" description="Basic and acidic residues" evidence="5">
    <location>
        <begin position="274"/>
        <end position="288"/>
    </location>
</feature>
<gene>
    <name evidence="7" type="ORF">AB8998_30595</name>
</gene>
<dbReference type="InterPro" id="IPR000064">
    <property type="entry name" value="NLP_P60_dom"/>
</dbReference>
<evidence type="ECO:0000256" key="3">
    <source>
        <dbReference type="ARBA" id="ARBA00022801"/>
    </source>
</evidence>
<evidence type="ECO:0000256" key="1">
    <source>
        <dbReference type="ARBA" id="ARBA00007074"/>
    </source>
</evidence>
<protein>
    <submittedName>
        <fullName evidence="7">C40 family peptidase</fullName>
    </submittedName>
</protein>
<organism evidence="7 8">
    <name type="scientific">Mycobacterium servetii</name>
    <dbReference type="NCBI Taxonomy" id="3237418"/>
    <lineage>
        <taxon>Bacteria</taxon>
        <taxon>Bacillati</taxon>
        <taxon>Actinomycetota</taxon>
        <taxon>Actinomycetes</taxon>
        <taxon>Mycobacteriales</taxon>
        <taxon>Mycobacteriaceae</taxon>
        <taxon>Mycobacterium</taxon>
    </lineage>
</organism>
<dbReference type="Gene3D" id="3.90.1720.10">
    <property type="entry name" value="endopeptidase domain like (from Nostoc punctiforme)"/>
    <property type="match status" value="1"/>
</dbReference>
<evidence type="ECO:0000259" key="6">
    <source>
        <dbReference type="PROSITE" id="PS51935"/>
    </source>
</evidence>
<dbReference type="PANTHER" id="PTHR47359">
    <property type="entry name" value="PEPTIDOGLYCAN DL-ENDOPEPTIDASE CWLO"/>
    <property type="match status" value="1"/>
</dbReference>
<dbReference type="InterPro" id="IPR051794">
    <property type="entry name" value="PG_Endopeptidase_C40"/>
</dbReference>
<name>A0ABV4CDW6_9MYCO</name>
<evidence type="ECO:0000313" key="7">
    <source>
        <dbReference type="EMBL" id="MEY8019003.1"/>
    </source>
</evidence>
<feature type="compositionally biased region" description="Basic and acidic residues" evidence="5">
    <location>
        <begin position="155"/>
        <end position="176"/>
    </location>
</feature>
<dbReference type="PANTHER" id="PTHR47359:SF3">
    <property type="entry name" value="NLP_P60 DOMAIN-CONTAINING PROTEIN-RELATED"/>
    <property type="match status" value="1"/>
</dbReference>
<dbReference type="Proteomes" id="UP001564760">
    <property type="component" value="Unassembled WGS sequence"/>
</dbReference>
<sequence>MTSVIEAVDAVIREARTLLGSGQGAVPGAPTQPGAPENPQGWNGQAAGAAETTSTRLLGLRGKLADAHTAAVTAMSVGPDIARNAHNGLDAIETGWQTDKEQLGPFAGTPEGKVALAVAGQGRIAETQSLVFDIATQYGDAAANVDDATANLPETEERAGETDPTDPERKHPKDGSDPLTDQSEDLEGDHTDDLLAGTASPDPTANPLFGQAKMAAEPGGMPAQPMMPSGMPMGMPAGGMPTGGGMPSGAGLSSLLQPLTQAATTAAGAADSAPHGDVDDSDQPDHDASTGARVVKNADRALGLPYIWGGGGAGGPTGGGFDCSGLAQFAVAQATDGRVLLPRTTYEQIHVGERVDPSSARAGDLIFSNFSSPGVPEHVQIYAGDGKVIEAQQSGVPVKYSSAPTGSIVVKRVV</sequence>
<feature type="compositionally biased region" description="Low complexity" evidence="5">
    <location>
        <begin position="214"/>
        <end position="224"/>
    </location>
</feature>
<reference evidence="7 8" key="1">
    <citation type="submission" date="2024-08" db="EMBL/GenBank/DDBJ databases">
        <title>Mycobacterium servetensis sp. nov., a novel rapid-growing mycobacterial species recovered from a human patient in Zaragoza, Spain.</title>
        <authorList>
            <person name="Tristancho-Baro A.I."/>
            <person name="Buenestado-Serrano S."/>
            <person name="Garcia De Viedma D."/>
            <person name="Milagro-Beamonte A."/>
            <person name="Burillo N."/>
            <person name="Sanz S."/>
            <person name="Lopez-Calleja A.I."/>
            <person name="Penas-Utrilla D."/>
            <person name="Guardingo M."/>
            <person name="Garcia M.J."/>
            <person name="Vinuelas-Bayon J."/>
        </authorList>
    </citation>
    <scope>NUCLEOTIDE SEQUENCE [LARGE SCALE GENOMIC DNA]</scope>
    <source>
        <strain evidence="8">HUMS_12744610</strain>
    </source>
</reference>
<feature type="compositionally biased region" description="Low complexity" evidence="5">
    <location>
        <begin position="261"/>
        <end position="273"/>
    </location>
</feature>
<feature type="region of interest" description="Disordered" evidence="5">
    <location>
        <begin position="21"/>
        <end position="50"/>
    </location>
</feature>
<dbReference type="SUPFAM" id="SSF54001">
    <property type="entry name" value="Cysteine proteinases"/>
    <property type="match status" value="1"/>
</dbReference>
<dbReference type="EMBL" id="JBGEDP010000002">
    <property type="protein sequence ID" value="MEY8019003.1"/>
    <property type="molecule type" value="Genomic_DNA"/>
</dbReference>
<evidence type="ECO:0000256" key="4">
    <source>
        <dbReference type="ARBA" id="ARBA00022807"/>
    </source>
</evidence>
<keyword evidence="8" id="KW-1185">Reference proteome</keyword>
<dbReference type="InterPro" id="IPR038765">
    <property type="entry name" value="Papain-like_cys_pep_sf"/>
</dbReference>
<feature type="region of interest" description="Disordered" evidence="5">
    <location>
        <begin position="261"/>
        <end position="291"/>
    </location>
</feature>
<feature type="region of interest" description="Disordered" evidence="5">
    <location>
        <begin position="148"/>
        <end position="224"/>
    </location>
</feature>
<keyword evidence="2" id="KW-0645">Protease</keyword>
<evidence type="ECO:0000256" key="5">
    <source>
        <dbReference type="SAM" id="MobiDB-lite"/>
    </source>
</evidence>
<accession>A0ABV4CDW6</accession>
<keyword evidence="4" id="KW-0788">Thiol protease</keyword>
<feature type="domain" description="NlpC/P60" evidence="6">
    <location>
        <begin position="288"/>
        <end position="414"/>
    </location>
</feature>
<dbReference type="PROSITE" id="PS51935">
    <property type="entry name" value="NLPC_P60"/>
    <property type="match status" value="1"/>
</dbReference>
<dbReference type="Pfam" id="PF00877">
    <property type="entry name" value="NLPC_P60"/>
    <property type="match status" value="1"/>
</dbReference>